<reference evidence="9 10" key="1">
    <citation type="submission" date="2016-10" db="EMBL/GenBank/DDBJ databases">
        <authorList>
            <person name="de Groot N.N."/>
        </authorList>
    </citation>
    <scope>NUCLEOTIDE SEQUENCE [LARGE SCALE GENOMIC DNA]</scope>
    <source>
        <strain evidence="9 10">DSM 22126</strain>
    </source>
</reference>
<keyword evidence="3 6" id="KW-0812">Transmembrane</keyword>
<keyword evidence="10" id="KW-1185">Reference proteome</keyword>
<dbReference type="EMBL" id="LT629776">
    <property type="protein sequence ID" value="SDS25776.1"/>
    <property type="molecule type" value="Genomic_DNA"/>
</dbReference>
<dbReference type="InterPro" id="IPR007267">
    <property type="entry name" value="GtrA_DPMS_TM"/>
</dbReference>
<evidence type="ECO:0000313" key="9">
    <source>
        <dbReference type="EMBL" id="SDS25776.1"/>
    </source>
</evidence>
<dbReference type="AlphaFoldDB" id="A0A1H1QQV8"/>
<comment type="similarity">
    <text evidence="2">Belongs to the glycosyltransferase 2 family.</text>
</comment>
<evidence type="ECO:0000259" key="7">
    <source>
        <dbReference type="Pfam" id="PF00535"/>
    </source>
</evidence>
<feature type="transmembrane region" description="Helical" evidence="6">
    <location>
        <begin position="317"/>
        <end position="336"/>
    </location>
</feature>
<evidence type="ECO:0000256" key="3">
    <source>
        <dbReference type="ARBA" id="ARBA00022692"/>
    </source>
</evidence>
<gene>
    <name evidence="9" type="ORF">SAMN04489860_1149</name>
</gene>
<dbReference type="STRING" id="545619.SAMN04489860_1149"/>
<sequence length="375" mass="40014">MPTQTSAVVLIPALEPDHRLLALVADLRRTAPDLSVLVVDDGSGAGYATVFDDVAALGADVVADPVPGNHGKGHALKLGIREVETRYPGADVVCADADGQHTVQDILRVAGHVRPGTAVVGGRRFVGDVPLRSRVGNAVSRSLFRLVTGLRVHDTQTGLRAYPASLLPWLRSIPGERFEYELAVLLQAPRDGVDVDEVEIETVYLDENESSHFRPVVDSLRILAPLIRFVGTGVASFGVDVLMLLLLQALTGSLLLSVVGARIVSGSVNFLLNKFVVFRSTDHRATRAEAARYVALAVSLVVAGYLMLLGLQTLGVALLPAKLLTDGILFFVGWAVQRRHVFRTGGSGLDELDRRDGWVTAVEPVETSATVSTGG</sequence>
<dbReference type="SUPFAM" id="SSF53448">
    <property type="entry name" value="Nucleotide-diphospho-sugar transferases"/>
    <property type="match status" value="1"/>
</dbReference>
<feature type="transmembrane region" description="Helical" evidence="6">
    <location>
        <begin position="253"/>
        <end position="272"/>
    </location>
</feature>
<feature type="domain" description="Glycosyltransferase 2-like" evidence="7">
    <location>
        <begin position="9"/>
        <end position="136"/>
    </location>
</feature>
<dbReference type="InterPro" id="IPR001173">
    <property type="entry name" value="Glyco_trans_2-like"/>
</dbReference>
<evidence type="ECO:0000259" key="8">
    <source>
        <dbReference type="Pfam" id="PF04138"/>
    </source>
</evidence>
<evidence type="ECO:0000256" key="4">
    <source>
        <dbReference type="ARBA" id="ARBA00022989"/>
    </source>
</evidence>
<keyword evidence="9" id="KW-0808">Transferase</keyword>
<accession>A0A1H1QQV8</accession>
<keyword evidence="4 6" id="KW-1133">Transmembrane helix</keyword>
<evidence type="ECO:0000256" key="5">
    <source>
        <dbReference type="ARBA" id="ARBA00023136"/>
    </source>
</evidence>
<evidence type="ECO:0000313" key="10">
    <source>
        <dbReference type="Proteomes" id="UP000185663"/>
    </source>
</evidence>
<comment type="subcellular location">
    <subcellularLocation>
        <location evidence="1">Membrane</location>
        <topology evidence="1">Multi-pass membrane protein</topology>
    </subcellularLocation>
</comment>
<dbReference type="PANTHER" id="PTHR48090:SF6">
    <property type="entry name" value="SLR5056 PROTEIN"/>
    <property type="match status" value="1"/>
</dbReference>
<dbReference type="InterPro" id="IPR050256">
    <property type="entry name" value="Glycosyltransferase_2"/>
</dbReference>
<dbReference type="PANTHER" id="PTHR48090">
    <property type="entry name" value="UNDECAPRENYL-PHOSPHATE 4-DEOXY-4-FORMAMIDO-L-ARABINOSE TRANSFERASE-RELATED"/>
    <property type="match status" value="1"/>
</dbReference>
<feature type="transmembrane region" description="Helical" evidence="6">
    <location>
        <begin position="293"/>
        <end position="311"/>
    </location>
</feature>
<dbReference type="Proteomes" id="UP000185663">
    <property type="component" value="Chromosome I"/>
</dbReference>
<keyword evidence="5 6" id="KW-0472">Membrane</keyword>
<dbReference type="RefSeq" id="WP_083372931.1">
    <property type="nucleotide sequence ID" value="NZ_LT629776.1"/>
</dbReference>
<organism evidence="9 10">
    <name type="scientific">Paraoerskovia marina</name>
    <dbReference type="NCBI Taxonomy" id="545619"/>
    <lineage>
        <taxon>Bacteria</taxon>
        <taxon>Bacillati</taxon>
        <taxon>Actinomycetota</taxon>
        <taxon>Actinomycetes</taxon>
        <taxon>Micrococcales</taxon>
        <taxon>Cellulomonadaceae</taxon>
        <taxon>Paraoerskovia</taxon>
    </lineage>
</organism>
<evidence type="ECO:0000256" key="2">
    <source>
        <dbReference type="ARBA" id="ARBA00006739"/>
    </source>
</evidence>
<evidence type="ECO:0000256" key="6">
    <source>
        <dbReference type="SAM" id="Phobius"/>
    </source>
</evidence>
<dbReference type="Pfam" id="PF00535">
    <property type="entry name" value="Glycos_transf_2"/>
    <property type="match status" value="1"/>
</dbReference>
<dbReference type="GO" id="GO:0016020">
    <property type="term" value="C:membrane"/>
    <property type="evidence" value="ECO:0007669"/>
    <property type="project" value="UniProtKB-SubCell"/>
</dbReference>
<feature type="domain" description="GtrA/DPMS transmembrane" evidence="8">
    <location>
        <begin position="228"/>
        <end position="342"/>
    </location>
</feature>
<dbReference type="eggNOG" id="COG1216">
    <property type="taxonomic scope" value="Bacteria"/>
</dbReference>
<protein>
    <submittedName>
        <fullName evidence="9">Glycosyltransferase involved in cell wall bisynthesis</fullName>
    </submittedName>
</protein>
<name>A0A1H1QQV8_9CELL</name>
<proteinExistence type="inferred from homology"/>
<evidence type="ECO:0000256" key="1">
    <source>
        <dbReference type="ARBA" id="ARBA00004141"/>
    </source>
</evidence>
<dbReference type="GO" id="GO:0000271">
    <property type="term" value="P:polysaccharide biosynthetic process"/>
    <property type="evidence" value="ECO:0007669"/>
    <property type="project" value="InterPro"/>
</dbReference>
<dbReference type="Gene3D" id="3.90.550.10">
    <property type="entry name" value="Spore Coat Polysaccharide Biosynthesis Protein SpsA, Chain A"/>
    <property type="match status" value="1"/>
</dbReference>
<dbReference type="OrthoDB" id="9810303at2"/>
<dbReference type="eggNOG" id="COG2246">
    <property type="taxonomic scope" value="Bacteria"/>
</dbReference>
<dbReference type="CDD" id="cd04179">
    <property type="entry name" value="DPM_DPG-synthase_like"/>
    <property type="match status" value="1"/>
</dbReference>
<dbReference type="InterPro" id="IPR029044">
    <property type="entry name" value="Nucleotide-diphossugar_trans"/>
</dbReference>
<dbReference type="GO" id="GO:0016740">
    <property type="term" value="F:transferase activity"/>
    <property type="evidence" value="ECO:0007669"/>
    <property type="project" value="UniProtKB-KW"/>
</dbReference>
<dbReference type="Pfam" id="PF04138">
    <property type="entry name" value="GtrA_DPMS_TM"/>
    <property type="match status" value="1"/>
</dbReference>